<evidence type="ECO:0000256" key="5">
    <source>
        <dbReference type="ARBA" id="ARBA00023136"/>
    </source>
</evidence>
<keyword evidence="3 6" id="KW-0812">Transmembrane</keyword>
<evidence type="ECO:0000256" key="1">
    <source>
        <dbReference type="ARBA" id="ARBA00004162"/>
    </source>
</evidence>
<evidence type="ECO:0000313" key="9">
    <source>
        <dbReference type="Proteomes" id="UP000323257"/>
    </source>
</evidence>
<comment type="caution">
    <text evidence="8">The sequence shown here is derived from an EMBL/GenBank/DDBJ whole genome shotgun (WGS) entry which is preliminary data.</text>
</comment>
<evidence type="ECO:0000259" key="7">
    <source>
        <dbReference type="Pfam" id="PF04024"/>
    </source>
</evidence>
<dbReference type="InterPro" id="IPR007168">
    <property type="entry name" value="Phageshock_PspC_N"/>
</dbReference>
<evidence type="ECO:0000256" key="2">
    <source>
        <dbReference type="ARBA" id="ARBA00022475"/>
    </source>
</evidence>
<keyword evidence="4 6" id="KW-1133">Transmembrane helix</keyword>
<protein>
    <submittedName>
        <fullName evidence="8">Phage shock protein PspC (Stress-responsive transcriptional regulator)</fullName>
    </submittedName>
</protein>
<keyword evidence="9" id="KW-1185">Reference proteome</keyword>
<name>A0A5S5BXA6_9BACL</name>
<dbReference type="Pfam" id="PF04024">
    <property type="entry name" value="PspC"/>
    <property type="match status" value="1"/>
</dbReference>
<proteinExistence type="predicted"/>
<feature type="domain" description="Phage shock protein PspC N-terminal" evidence="7">
    <location>
        <begin position="2"/>
        <end position="60"/>
    </location>
</feature>
<sequence length="75" mass="8390">MKRLFRSRTDSKLAGVCGGFAQYLGFDATILRLALIVTAFFSFGSVLLVYALAAVVIPKEPEMTGFYDEAMYHRF</sequence>
<dbReference type="GO" id="GO:0005886">
    <property type="term" value="C:plasma membrane"/>
    <property type="evidence" value="ECO:0007669"/>
    <property type="project" value="UniProtKB-SubCell"/>
</dbReference>
<evidence type="ECO:0000256" key="4">
    <source>
        <dbReference type="ARBA" id="ARBA00022989"/>
    </source>
</evidence>
<gene>
    <name evidence="8" type="ORF">BCM02_111278</name>
</gene>
<evidence type="ECO:0000256" key="3">
    <source>
        <dbReference type="ARBA" id="ARBA00022692"/>
    </source>
</evidence>
<dbReference type="PANTHER" id="PTHR33885:SF3">
    <property type="entry name" value="PHAGE SHOCK PROTEIN C"/>
    <property type="match status" value="1"/>
</dbReference>
<comment type="subcellular location">
    <subcellularLocation>
        <location evidence="1">Cell membrane</location>
        <topology evidence="1">Single-pass membrane protein</topology>
    </subcellularLocation>
</comment>
<dbReference type="Proteomes" id="UP000323257">
    <property type="component" value="Unassembled WGS sequence"/>
</dbReference>
<dbReference type="InterPro" id="IPR052027">
    <property type="entry name" value="PspC"/>
</dbReference>
<evidence type="ECO:0000313" key="8">
    <source>
        <dbReference type="EMBL" id="TYP70770.1"/>
    </source>
</evidence>
<organism evidence="8 9">
    <name type="scientific">Paenibacillus methanolicus</name>
    <dbReference type="NCBI Taxonomy" id="582686"/>
    <lineage>
        <taxon>Bacteria</taxon>
        <taxon>Bacillati</taxon>
        <taxon>Bacillota</taxon>
        <taxon>Bacilli</taxon>
        <taxon>Bacillales</taxon>
        <taxon>Paenibacillaceae</taxon>
        <taxon>Paenibacillus</taxon>
    </lineage>
</organism>
<reference evidence="8 9" key="1">
    <citation type="submission" date="2019-07" db="EMBL/GenBank/DDBJ databases">
        <title>Genomic Encyclopedia of Type Strains, Phase III (KMG-III): the genomes of soil and plant-associated and newly described type strains.</title>
        <authorList>
            <person name="Whitman W."/>
        </authorList>
    </citation>
    <scope>NUCLEOTIDE SEQUENCE [LARGE SCALE GENOMIC DNA]</scope>
    <source>
        <strain evidence="8 9">BL24</strain>
    </source>
</reference>
<dbReference type="EMBL" id="VNHS01000011">
    <property type="protein sequence ID" value="TYP70770.1"/>
    <property type="molecule type" value="Genomic_DNA"/>
</dbReference>
<keyword evidence="2" id="KW-1003">Cell membrane</keyword>
<dbReference type="OrthoDB" id="9815286at2"/>
<dbReference type="RefSeq" id="WP_148932315.1">
    <property type="nucleotide sequence ID" value="NZ_VNHS01000011.1"/>
</dbReference>
<evidence type="ECO:0000256" key="6">
    <source>
        <dbReference type="SAM" id="Phobius"/>
    </source>
</evidence>
<dbReference type="PANTHER" id="PTHR33885">
    <property type="entry name" value="PHAGE SHOCK PROTEIN C"/>
    <property type="match status" value="1"/>
</dbReference>
<feature type="transmembrane region" description="Helical" evidence="6">
    <location>
        <begin position="33"/>
        <end position="57"/>
    </location>
</feature>
<dbReference type="AlphaFoldDB" id="A0A5S5BXA6"/>
<keyword evidence="5 6" id="KW-0472">Membrane</keyword>
<accession>A0A5S5BXA6</accession>